<accession>A0A286TYR1</accession>
<reference evidence="3 4" key="1">
    <citation type="journal article" date="2017" name="Environ. Microbiol. Rep.">
        <title>Genetic diversity of marine anaerobic ammonium-oxidizing bacteria as revealed by genomic and proteomic analyses of 'Candidatus Scalindua japonica'.</title>
        <authorList>
            <person name="Oshiki M."/>
            <person name="Mizuto K."/>
            <person name="Kimura Z."/>
            <person name="Kindaichi T."/>
            <person name="Satoh H."/>
            <person name="Okabe S."/>
        </authorList>
    </citation>
    <scope>NUCLEOTIDE SEQUENCE [LARGE SCALE GENOMIC DNA]</scope>
    <source>
        <strain evidence="4">husup-a2</strain>
    </source>
</reference>
<dbReference type="PROSITE" id="PS50110">
    <property type="entry name" value="RESPONSE_REGULATORY"/>
    <property type="match status" value="1"/>
</dbReference>
<comment type="caution">
    <text evidence="3">The sequence shown here is derived from an EMBL/GenBank/DDBJ whole genome shotgun (WGS) entry which is preliminary data.</text>
</comment>
<keyword evidence="4" id="KW-1185">Reference proteome</keyword>
<evidence type="ECO:0000313" key="3">
    <source>
        <dbReference type="EMBL" id="GAX61006.1"/>
    </source>
</evidence>
<sequence>MKIKAVVLEDDDSIRSLTCEILKDRGYEVFASSEPFFSPVYLNQECDCPEEYCTTIVITDINMPNMTGLEFIEHQRSMGCKFQNVAVMSGRWTNETLAHANRLGCQTFCKPFKVNEIKKWLDECEERLDHRDKLSNMQRRYN</sequence>
<dbReference type="SUPFAM" id="SSF52172">
    <property type="entry name" value="CheY-like"/>
    <property type="match status" value="1"/>
</dbReference>
<dbReference type="InterPro" id="IPR001789">
    <property type="entry name" value="Sig_transdc_resp-reg_receiver"/>
</dbReference>
<proteinExistence type="predicted"/>
<name>A0A286TYR1_9BACT</name>
<keyword evidence="1" id="KW-0597">Phosphoprotein</keyword>
<dbReference type="OrthoDB" id="9788090at2"/>
<dbReference type="Proteomes" id="UP000218542">
    <property type="component" value="Unassembled WGS sequence"/>
</dbReference>
<evidence type="ECO:0000259" key="2">
    <source>
        <dbReference type="PROSITE" id="PS50110"/>
    </source>
</evidence>
<feature type="domain" description="Response regulatory" evidence="2">
    <location>
        <begin position="4"/>
        <end position="125"/>
    </location>
</feature>
<evidence type="ECO:0000313" key="4">
    <source>
        <dbReference type="Proteomes" id="UP000218542"/>
    </source>
</evidence>
<feature type="modified residue" description="4-aspartylphosphate" evidence="1">
    <location>
        <position position="60"/>
    </location>
</feature>
<dbReference type="GO" id="GO:0000160">
    <property type="term" value="P:phosphorelay signal transduction system"/>
    <property type="evidence" value="ECO:0007669"/>
    <property type="project" value="InterPro"/>
</dbReference>
<gene>
    <name evidence="3" type="ORF">SCALIN_C17_0039</name>
</gene>
<dbReference type="Pfam" id="PF00072">
    <property type="entry name" value="Response_reg"/>
    <property type="match status" value="1"/>
</dbReference>
<dbReference type="SMART" id="SM00448">
    <property type="entry name" value="REC"/>
    <property type="match status" value="1"/>
</dbReference>
<dbReference type="InterPro" id="IPR011006">
    <property type="entry name" value="CheY-like_superfamily"/>
</dbReference>
<protein>
    <submittedName>
        <fullName evidence="3">Two component signal transduction response regulator</fullName>
    </submittedName>
</protein>
<dbReference type="EMBL" id="BAOS01000017">
    <property type="protein sequence ID" value="GAX61006.1"/>
    <property type="molecule type" value="Genomic_DNA"/>
</dbReference>
<dbReference type="Gene3D" id="3.40.50.2300">
    <property type="match status" value="1"/>
</dbReference>
<organism evidence="3 4">
    <name type="scientific">Candidatus Scalindua japonica</name>
    <dbReference type="NCBI Taxonomy" id="1284222"/>
    <lineage>
        <taxon>Bacteria</taxon>
        <taxon>Pseudomonadati</taxon>
        <taxon>Planctomycetota</taxon>
        <taxon>Candidatus Brocadiia</taxon>
        <taxon>Candidatus Brocadiales</taxon>
        <taxon>Candidatus Scalinduaceae</taxon>
        <taxon>Candidatus Scalindua</taxon>
    </lineage>
</organism>
<dbReference type="AlphaFoldDB" id="A0A286TYR1"/>
<evidence type="ECO:0000256" key="1">
    <source>
        <dbReference type="PROSITE-ProRule" id="PRU00169"/>
    </source>
</evidence>
<dbReference type="RefSeq" id="WP_096894400.1">
    <property type="nucleotide sequence ID" value="NZ_BAOS01000017.1"/>
</dbReference>
<dbReference type="CDD" id="cd00156">
    <property type="entry name" value="REC"/>
    <property type="match status" value="1"/>
</dbReference>